<name>X1RUK6_9ZZZZ</name>
<evidence type="ECO:0008006" key="3">
    <source>
        <dbReference type="Google" id="ProtNLM"/>
    </source>
</evidence>
<sequence>MKFYCPRCKNYVRKEDKYCQKCGAKLIWKKQEKHDKLKTIEALPVKTVIIRGVPILPFVLGIISMLLFALFIGPVITEETKQLWQGEPVIFASGGWFLSILFFGLSIAPVTYGLSDLRNIRSGMYESKVKWTSIAGIVMGAVGLFGFGFLLIYPYLPR</sequence>
<feature type="transmembrane region" description="Helical" evidence="1">
    <location>
        <begin position="96"/>
        <end position="114"/>
    </location>
</feature>
<keyword evidence="1" id="KW-0812">Transmembrane</keyword>
<feature type="transmembrane region" description="Helical" evidence="1">
    <location>
        <begin position="55"/>
        <end position="76"/>
    </location>
</feature>
<organism evidence="2">
    <name type="scientific">marine sediment metagenome</name>
    <dbReference type="NCBI Taxonomy" id="412755"/>
    <lineage>
        <taxon>unclassified sequences</taxon>
        <taxon>metagenomes</taxon>
        <taxon>ecological metagenomes</taxon>
    </lineage>
</organism>
<keyword evidence="1" id="KW-1133">Transmembrane helix</keyword>
<dbReference type="AlphaFoldDB" id="X1RUK6"/>
<proteinExistence type="predicted"/>
<gene>
    <name evidence="2" type="ORF">S12H4_17279</name>
</gene>
<evidence type="ECO:0000313" key="2">
    <source>
        <dbReference type="EMBL" id="GAI84353.1"/>
    </source>
</evidence>
<accession>X1RUK6</accession>
<dbReference type="EMBL" id="BARW01008433">
    <property type="protein sequence ID" value="GAI84353.1"/>
    <property type="molecule type" value="Genomic_DNA"/>
</dbReference>
<protein>
    <recommendedName>
        <fullName evidence="3">Zinc-ribbon domain-containing protein</fullName>
    </recommendedName>
</protein>
<keyword evidence="1" id="KW-0472">Membrane</keyword>
<comment type="caution">
    <text evidence="2">The sequence shown here is derived from an EMBL/GenBank/DDBJ whole genome shotgun (WGS) entry which is preliminary data.</text>
</comment>
<feature type="transmembrane region" description="Helical" evidence="1">
    <location>
        <begin position="134"/>
        <end position="156"/>
    </location>
</feature>
<evidence type="ECO:0000256" key="1">
    <source>
        <dbReference type="SAM" id="Phobius"/>
    </source>
</evidence>
<reference evidence="2" key="1">
    <citation type="journal article" date="2014" name="Front. Microbiol.">
        <title>High frequency of phylogenetically diverse reductive dehalogenase-homologous genes in deep subseafloor sedimentary metagenomes.</title>
        <authorList>
            <person name="Kawai M."/>
            <person name="Futagami T."/>
            <person name="Toyoda A."/>
            <person name="Takaki Y."/>
            <person name="Nishi S."/>
            <person name="Hori S."/>
            <person name="Arai W."/>
            <person name="Tsubouchi T."/>
            <person name="Morono Y."/>
            <person name="Uchiyama I."/>
            <person name="Ito T."/>
            <person name="Fujiyama A."/>
            <person name="Inagaki F."/>
            <person name="Takami H."/>
        </authorList>
    </citation>
    <scope>NUCLEOTIDE SEQUENCE</scope>
    <source>
        <strain evidence="2">Expedition CK06-06</strain>
    </source>
</reference>